<evidence type="ECO:0000313" key="2">
    <source>
        <dbReference type="Proteomes" id="UP000034491"/>
    </source>
</evidence>
<organism evidence="1 2">
    <name type="scientific">Kiloniella litopenaei</name>
    <dbReference type="NCBI Taxonomy" id="1549748"/>
    <lineage>
        <taxon>Bacteria</taxon>
        <taxon>Pseudomonadati</taxon>
        <taxon>Pseudomonadota</taxon>
        <taxon>Alphaproteobacteria</taxon>
        <taxon>Rhodospirillales</taxon>
        <taxon>Kiloniellaceae</taxon>
        <taxon>Kiloniella</taxon>
    </lineage>
</organism>
<reference evidence="1 2" key="1">
    <citation type="submission" date="2015-03" db="EMBL/GenBank/DDBJ databases">
        <title>Genome sequence of Kiloniella sp. P1-1, isolated from the gut microflora of Pacific white shrimp, Penaeus vannamei.</title>
        <authorList>
            <person name="Shao Z."/>
            <person name="Wang L."/>
            <person name="Li X."/>
        </authorList>
    </citation>
    <scope>NUCLEOTIDE SEQUENCE [LARGE SCALE GENOMIC DNA]</scope>
    <source>
        <strain evidence="1 2">P1-1</strain>
    </source>
</reference>
<sequence length="99" mass="11322">MNEKSDLLSVVVDPDGDQVYVHADLNGLKKLRNTIDSMISKLESDQCDHDHLRAEEWAGDELTTSMLEAEKKNGCTQVHHVKLYAWNTEWKKKHGLFKG</sequence>
<accession>A0A0M2R4X1</accession>
<dbReference type="Pfam" id="PF15566">
    <property type="entry name" value="Imm32"/>
    <property type="match status" value="1"/>
</dbReference>
<keyword evidence="2" id="KW-1185">Reference proteome</keyword>
<comment type="caution">
    <text evidence="1">The sequence shown here is derived from an EMBL/GenBank/DDBJ whole genome shotgun (WGS) entry which is preliminary data.</text>
</comment>
<evidence type="ECO:0000313" key="1">
    <source>
        <dbReference type="EMBL" id="KKJ76902.1"/>
    </source>
</evidence>
<proteinExistence type="predicted"/>
<protein>
    <submittedName>
        <fullName evidence="1">Uncharacterized protein</fullName>
    </submittedName>
</protein>
<dbReference type="STRING" id="1549748.WH95_10785"/>
<gene>
    <name evidence="1" type="ORF">WH95_10785</name>
</gene>
<dbReference type="InterPro" id="IPR029083">
    <property type="entry name" value="Imm32"/>
</dbReference>
<dbReference type="OrthoDB" id="8481783at2"/>
<dbReference type="AlphaFoldDB" id="A0A0M2R4X1"/>
<dbReference type="Proteomes" id="UP000034491">
    <property type="component" value="Unassembled WGS sequence"/>
</dbReference>
<dbReference type="EMBL" id="LANI01000009">
    <property type="protein sequence ID" value="KKJ76902.1"/>
    <property type="molecule type" value="Genomic_DNA"/>
</dbReference>
<dbReference type="RefSeq" id="WP_046506794.1">
    <property type="nucleotide sequence ID" value="NZ_LANI01000009.1"/>
</dbReference>
<name>A0A0M2R4X1_9PROT</name>